<dbReference type="Proteomes" id="UP000255316">
    <property type="component" value="Unassembled WGS sequence"/>
</dbReference>
<feature type="chain" id="PRO_5016953786" description="Lipoprotein" evidence="1">
    <location>
        <begin position="28"/>
        <end position="193"/>
    </location>
</feature>
<evidence type="ECO:0008006" key="6">
    <source>
        <dbReference type="Google" id="ProtNLM"/>
    </source>
</evidence>
<feature type="signal peptide" evidence="1">
    <location>
        <begin position="1"/>
        <end position="27"/>
    </location>
</feature>
<evidence type="ECO:0000256" key="1">
    <source>
        <dbReference type="SAM" id="SignalP"/>
    </source>
</evidence>
<reference evidence="2 4" key="1">
    <citation type="submission" date="2015-11" db="EMBL/GenBank/DDBJ databases">
        <title>Genomic analysis of 38 Legionella species identifies large and diverse effector repertoires.</title>
        <authorList>
            <person name="Burstein D."/>
            <person name="Amaro F."/>
            <person name="Zusman T."/>
            <person name="Lifshitz Z."/>
            <person name="Cohen O."/>
            <person name="Gilbert J.A."/>
            <person name="Pupko T."/>
            <person name="Shuman H.A."/>
            <person name="Segal G."/>
        </authorList>
    </citation>
    <scope>NUCLEOTIDE SEQUENCE [LARGE SCALE GENOMIC DNA]</scope>
    <source>
        <strain evidence="2 4">CDC#72-OH-14</strain>
    </source>
</reference>
<dbReference type="Proteomes" id="UP000054854">
    <property type="component" value="Unassembled WGS sequence"/>
</dbReference>
<reference evidence="3 5" key="2">
    <citation type="submission" date="2018-06" db="EMBL/GenBank/DDBJ databases">
        <authorList>
            <consortium name="Pathogen Informatics"/>
            <person name="Doyle S."/>
        </authorList>
    </citation>
    <scope>NUCLEOTIDE SEQUENCE [LARGE SCALE GENOMIC DNA]</scope>
    <source>
        <strain evidence="3 5">NCTC12438</strain>
    </source>
</reference>
<accession>A0A378IP25</accession>
<keyword evidence="1" id="KW-0732">Signal</keyword>
<gene>
    <name evidence="2" type="ORF">Lcin_1105</name>
    <name evidence="3" type="ORF">NCTC12438_03431</name>
</gene>
<keyword evidence="4" id="KW-1185">Reference proteome</keyword>
<dbReference type="EMBL" id="LNXX01000007">
    <property type="protein sequence ID" value="KTC92326.1"/>
    <property type="molecule type" value="Genomic_DNA"/>
</dbReference>
<evidence type="ECO:0000313" key="5">
    <source>
        <dbReference type="Proteomes" id="UP000255316"/>
    </source>
</evidence>
<proteinExistence type="predicted"/>
<name>A0A378IP25_9GAMM</name>
<evidence type="ECO:0000313" key="4">
    <source>
        <dbReference type="Proteomes" id="UP000054854"/>
    </source>
</evidence>
<dbReference type="EMBL" id="UGNX01000001">
    <property type="protein sequence ID" value="STX36793.1"/>
    <property type="molecule type" value="Genomic_DNA"/>
</dbReference>
<protein>
    <recommendedName>
        <fullName evidence="6">Lipoprotein</fullName>
    </recommendedName>
</protein>
<evidence type="ECO:0000313" key="2">
    <source>
        <dbReference type="EMBL" id="KTC92326.1"/>
    </source>
</evidence>
<dbReference type="STRING" id="28085.Lcin_1105"/>
<organism evidence="3 5">
    <name type="scientific">Legionella cincinnatiensis</name>
    <dbReference type="NCBI Taxonomy" id="28085"/>
    <lineage>
        <taxon>Bacteria</taxon>
        <taxon>Pseudomonadati</taxon>
        <taxon>Pseudomonadota</taxon>
        <taxon>Gammaproteobacteria</taxon>
        <taxon>Legionellales</taxon>
        <taxon>Legionellaceae</taxon>
        <taxon>Legionella</taxon>
    </lineage>
</organism>
<dbReference type="AlphaFoldDB" id="A0A378IP25"/>
<sequence>MTMKTLIRFIYESLLLLLLISCGNNNSSTVTVLNNPALLSTARSLSTQGTLDVTKEGYVYLKVSNDYLNVLYPILIQHAEEKDAPCIVPAKSPVGSHITVFYAGQLSPEQIKSLPIGKTFNFQIKEIEIVNKTKHWHHQPEKVIWYVLLIDSPELSSRLKPLITIRQFRSFHISIARENFDSNGFCIKHHAPY</sequence>
<evidence type="ECO:0000313" key="3">
    <source>
        <dbReference type="EMBL" id="STX36793.1"/>
    </source>
</evidence>